<accession>A0ABY1KW42</accession>
<evidence type="ECO:0000313" key="3">
    <source>
        <dbReference type="Proteomes" id="UP000185728"/>
    </source>
</evidence>
<sequence>MKNHLLLITACVCMYAGGVSAQEKPVEVTKYTVMERFEPELILSAKEREQLKEERIAEVKRRREILDTLSISERKRERLLQDLIKDPFSNRLSRTMAEIEFEDEE</sequence>
<dbReference type="Proteomes" id="UP000185728">
    <property type="component" value="Unassembled WGS sequence"/>
</dbReference>
<dbReference type="RefSeq" id="WP_139327656.1">
    <property type="nucleotide sequence ID" value="NZ_FTOB01000003.1"/>
</dbReference>
<evidence type="ECO:0000256" key="1">
    <source>
        <dbReference type="SAM" id="SignalP"/>
    </source>
</evidence>
<proteinExistence type="predicted"/>
<keyword evidence="1" id="KW-0732">Signal</keyword>
<reference evidence="2 3" key="1">
    <citation type="submission" date="2017-01" db="EMBL/GenBank/DDBJ databases">
        <authorList>
            <person name="Varghese N."/>
            <person name="Submissions S."/>
        </authorList>
    </citation>
    <scope>NUCLEOTIDE SEQUENCE [LARGE SCALE GENOMIC DNA]</scope>
    <source>
        <strain evidence="2 3">DSM 2061</strain>
    </source>
</reference>
<feature type="chain" id="PRO_5046170871" description="LTXXQ motif family protein" evidence="1">
    <location>
        <begin position="22"/>
        <end position="105"/>
    </location>
</feature>
<comment type="caution">
    <text evidence="2">The sequence shown here is derived from an EMBL/GenBank/DDBJ whole genome shotgun (WGS) entry which is preliminary data.</text>
</comment>
<name>A0ABY1KW42_9FLAO</name>
<keyword evidence="3" id="KW-1185">Reference proteome</keyword>
<organism evidence="2 3">
    <name type="scientific">Zobellia uliginosa</name>
    <dbReference type="NCBI Taxonomy" id="143224"/>
    <lineage>
        <taxon>Bacteria</taxon>
        <taxon>Pseudomonadati</taxon>
        <taxon>Bacteroidota</taxon>
        <taxon>Flavobacteriia</taxon>
        <taxon>Flavobacteriales</taxon>
        <taxon>Flavobacteriaceae</taxon>
        <taxon>Zobellia</taxon>
    </lineage>
</organism>
<evidence type="ECO:0000313" key="2">
    <source>
        <dbReference type="EMBL" id="SIS70870.1"/>
    </source>
</evidence>
<dbReference type="EMBL" id="FTOB01000003">
    <property type="protein sequence ID" value="SIS70870.1"/>
    <property type="molecule type" value="Genomic_DNA"/>
</dbReference>
<feature type="signal peptide" evidence="1">
    <location>
        <begin position="1"/>
        <end position="21"/>
    </location>
</feature>
<gene>
    <name evidence="2" type="ORF">SAMN05421766_103523</name>
</gene>
<protein>
    <recommendedName>
        <fullName evidence="4">LTXXQ motif family protein</fullName>
    </recommendedName>
</protein>
<evidence type="ECO:0008006" key="4">
    <source>
        <dbReference type="Google" id="ProtNLM"/>
    </source>
</evidence>